<reference evidence="2" key="1">
    <citation type="journal article" date="2020" name="Stud. Mycol.">
        <title>101 Dothideomycetes genomes: a test case for predicting lifestyles and emergence of pathogens.</title>
        <authorList>
            <person name="Haridas S."/>
            <person name="Albert R."/>
            <person name="Binder M."/>
            <person name="Bloem J."/>
            <person name="Labutti K."/>
            <person name="Salamov A."/>
            <person name="Andreopoulos B."/>
            <person name="Baker S."/>
            <person name="Barry K."/>
            <person name="Bills G."/>
            <person name="Bluhm B."/>
            <person name="Cannon C."/>
            <person name="Castanera R."/>
            <person name="Culley D."/>
            <person name="Daum C."/>
            <person name="Ezra D."/>
            <person name="Gonzalez J."/>
            <person name="Henrissat B."/>
            <person name="Kuo A."/>
            <person name="Liang C."/>
            <person name="Lipzen A."/>
            <person name="Lutzoni F."/>
            <person name="Magnuson J."/>
            <person name="Mondo S."/>
            <person name="Nolan M."/>
            <person name="Ohm R."/>
            <person name="Pangilinan J."/>
            <person name="Park H.-J."/>
            <person name="Ramirez L."/>
            <person name="Alfaro M."/>
            <person name="Sun H."/>
            <person name="Tritt A."/>
            <person name="Yoshinaga Y."/>
            <person name="Zwiers L.-H."/>
            <person name="Turgeon B."/>
            <person name="Goodwin S."/>
            <person name="Spatafora J."/>
            <person name="Crous P."/>
            <person name="Grigoriev I."/>
        </authorList>
    </citation>
    <scope>NUCLEOTIDE SEQUENCE</scope>
    <source>
        <strain evidence="2">HMLAC05119</strain>
    </source>
</reference>
<feature type="region of interest" description="Disordered" evidence="1">
    <location>
        <begin position="1"/>
        <end position="37"/>
    </location>
</feature>
<evidence type="ECO:0000313" key="2">
    <source>
        <dbReference type="EMBL" id="KAF1916863.1"/>
    </source>
</evidence>
<organism evidence="2 3">
    <name type="scientific">Ampelomyces quisqualis</name>
    <name type="common">Powdery mildew agent</name>
    <dbReference type="NCBI Taxonomy" id="50730"/>
    <lineage>
        <taxon>Eukaryota</taxon>
        <taxon>Fungi</taxon>
        <taxon>Dikarya</taxon>
        <taxon>Ascomycota</taxon>
        <taxon>Pezizomycotina</taxon>
        <taxon>Dothideomycetes</taxon>
        <taxon>Pleosporomycetidae</taxon>
        <taxon>Pleosporales</taxon>
        <taxon>Pleosporineae</taxon>
        <taxon>Phaeosphaeriaceae</taxon>
        <taxon>Ampelomyces</taxon>
    </lineage>
</organism>
<protein>
    <submittedName>
        <fullName evidence="2">Uncharacterized protein</fullName>
    </submittedName>
</protein>
<keyword evidence="3" id="KW-1185">Reference proteome</keyword>
<evidence type="ECO:0000313" key="3">
    <source>
        <dbReference type="Proteomes" id="UP000800096"/>
    </source>
</evidence>
<evidence type="ECO:0000256" key="1">
    <source>
        <dbReference type="SAM" id="MobiDB-lite"/>
    </source>
</evidence>
<dbReference type="EMBL" id="ML979135">
    <property type="protein sequence ID" value="KAF1916863.1"/>
    <property type="molecule type" value="Genomic_DNA"/>
</dbReference>
<sequence length="111" mass="11902">MSTAAGSSGSGGQKPSGGRATGAGGGPNGKFPCRNHQQPGHPSNYWVDLYDQLCPHCLITAQVMARDNELKFFLFWAGKIESLQHLTIEKPGHFVAFTLGAVARNHLVHAF</sequence>
<dbReference type="Proteomes" id="UP000800096">
    <property type="component" value="Unassembled WGS sequence"/>
</dbReference>
<accession>A0A6A5QNA5</accession>
<proteinExistence type="predicted"/>
<dbReference type="AlphaFoldDB" id="A0A6A5QNA5"/>
<name>A0A6A5QNA5_AMPQU</name>
<dbReference type="OrthoDB" id="3681095at2759"/>
<feature type="compositionally biased region" description="Gly residues" evidence="1">
    <location>
        <begin position="8"/>
        <end position="28"/>
    </location>
</feature>
<gene>
    <name evidence="2" type="ORF">BDU57DRAFT_529834</name>
</gene>